<dbReference type="PROSITE" id="PS51257">
    <property type="entry name" value="PROKAR_LIPOPROTEIN"/>
    <property type="match status" value="1"/>
</dbReference>
<feature type="transmembrane region" description="Helical" evidence="2">
    <location>
        <begin position="63"/>
        <end position="91"/>
    </location>
</feature>
<evidence type="ECO:0000256" key="2">
    <source>
        <dbReference type="SAM" id="Phobius"/>
    </source>
</evidence>
<keyword evidence="4" id="KW-1185">Reference proteome</keyword>
<keyword evidence="2" id="KW-0812">Transmembrane</keyword>
<name>A0A518G8D3_9BACT</name>
<evidence type="ECO:0000256" key="1">
    <source>
        <dbReference type="SAM" id="MobiDB-lite"/>
    </source>
</evidence>
<feature type="transmembrane region" description="Helical" evidence="2">
    <location>
        <begin position="34"/>
        <end position="56"/>
    </location>
</feature>
<dbReference type="Proteomes" id="UP000318017">
    <property type="component" value="Chromosome"/>
</dbReference>
<sequence length="171" mass="19302">MQKERSRFTILYLMGLTSFGALGCATLFNESPWLRGSLMTIILALILKSMIGTAIYRGSRQAFAIGYTISTFFYILSLYTLAGIETLPLLITQYAWDALENYSFSLPDEDHFLLVSVLLWGMLCTYSGALASEYWYRRRIQEVEQEPSRAGRLARSTPTVPATGERTTDLP</sequence>
<dbReference type="EMBL" id="CP036298">
    <property type="protein sequence ID" value="QDV24844.1"/>
    <property type="molecule type" value="Genomic_DNA"/>
</dbReference>
<keyword evidence="2" id="KW-0472">Membrane</keyword>
<dbReference type="AlphaFoldDB" id="A0A518G8D3"/>
<accession>A0A518G8D3</accession>
<evidence type="ECO:0000313" key="3">
    <source>
        <dbReference type="EMBL" id="QDV24844.1"/>
    </source>
</evidence>
<feature type="transmembrane region" description="Helical" evidence="2">
    <location>
        <begin position="111"/>
        <end position="131"/>
    </location>
</feature>
<keyword evidence="2" id="KW-1133">Transmembrane helix</keyword>
<protein>
    <submittedName>
        <fullName evidence="3">Uncharacterized protein</fullName>
    </submittedName>
</protein>
<organism evidence="3 4">
    <name type="scientific">Aureliella helgolandensis</name>
    <dbReference type="NCBI Taxonomy" id="2527968"/>
    <lineage>
        <taxon>Bacteria</taxon>
        <taxon>Pseudomonadati</taxon>
        <taxon>Planctomycetota</taxon>
        <taxon>Planctomycetia</taxon>
        <taxon>Pirellulales</taxon>
        <taxon>Pirellulaceae</taxon>
        <taxon>Aureliella</taxon>
    </lineage>
</organism>
<evidence type="ECO:0000313" key="4">
    <source>
        <dbReference type="Proteomes" id="UP000318017"/>
    </source>
</evidence>
<gene>
    <name evidence="3" type="ORF">Q31a_31660</name>
</gene>
<feature type="region of interest" description="Disordered" evidence="1">
    <location>
        <begin position="147"/>
        <end position="171"/>
    </location>
</feature>
<feature type="transmembrane region" description="Helical" evidence="2">
    <location>
        <begin position="9"/>
        <end position="28"/>
    </location>
</feature>
<proteinExistence type="predicted"/>
<reference evidence="3 4" key="1">
    <citation type="submission" date="2019-02" db="EMBL/GenBank/DDBJ databases">
        <title>Deep-cultivation of Planctomycetes and their phenomic and genomic characterization uncovers novel biology.</title>
        <authorList>
            <person name="Wiegand S."/>
            <person name="Jogler M."/>
            <person name="Boedeker C."/>
            <person name="Pinto D."/>
            <person name="Vollmers J."/>
            <person name="Rivas-Marin E."/>
            <person name="Kohn T."/>
            <person name="Peeters S.H."/>
            <person name="Heuer A."/>
            <person name="Rast P."/>
            <person name="Oberbeckmann S."/>
            <person name="Bunk B."/>
            <person name="Jeske O."/>
            <person name="Meyerdierks A."/>
            <person name="Storesund J.E."/>
            <person name="Kallscheuer N."/>
            <person name="Luecker S."/>
            <person name="Lage O.M."/>
            <person name="Pohl T."/>
            <person name="Merkel B.J."/>
            <person name="Hornburger P."/>
            <person name="Mueller R.-W."/>
            <person name="Bruemmer F."/>
            <person name="Labrenz M."/>
            <person name="Spormann A.M."/>
            <person name="Op den Camp H."/>
            <person name="Overmann J."/>
            <person name="Amann R."/>
            <person name="Jetten M.S.M."/>
            <person name="Mascher T."/>
            <person name="Medema M.H."/>
            <person name="Devos D.P."/>
            <person name="Kaster A.-K."/>
            <person name="Ovreas L."/>
            <person name="Rohde M."/>
            <person name="Galperin M.Y."/>
            <person name="Jogler C."/>
        </authorList>
    </citation>
    <scope>NUCLEOTIDE SEQUENCE [LARGE SCALE GENOMIC DNA]</scope>
    <source>
        <strain evidence="3 4">Q31a</strain>
    </source>
</reference>
<dbReference type="KEGG" id="ahel:Q31a_31660"/>